<dbReference type="CDD" id="cd00118">
    <property type="entry name" value="LysM"/>
    <property type="match status" value="1"/>
</dbReference>
<dbReference type="EMBL" id="CDMZ01004815">
    <property type="protein sequence ID" value="CEM51002.1"/>
    <property type="molecule type" value="Genomic_DNA"/>
</dbReference>
<protein>
    <recommendedName>
        <fullName evidence="2">LysM domain-containing protein</fullName>
    </recommendedName>
</protein>
<dbReference type="InterPro" id="IPR018392">
    <property type="entry name" value="LysM"/>
</dbReference>
<feature type="region of interest" description="Disordered" evidence="1">
    <location>
        <begin position="65"/>
        <end position="85"/>
    </location>
</feature>
<feature type="compositionally biased region" description="Low complexity" evidence="1">
    <location>
        <begin position="191"/>
        <end position="206"/>
    </location>
</feature>
<dbReference type="PhylomeDB" id="A0A0G4I2A0"/>
<dbReference type="VEuPathDB" id="CryptoDB:Cvel_1703"/>
<evidence type="ECO:0000256" key="1">
    <source>
        <dbReference type="SAM" id="MobiDB-lite"/>
    </source>
</evidence>
<feature type="region of interest" description="Disordered" evidence="1">
    <location>
        <begin position="212"/>
        <end position="271"/>
    </location>
</feature>
<reference evidence="3" key="1">
    <citation type="submission" date="2014-11" db="EMBL/GenBank/DDBJ databases">
        <authorList>
            <person name="Otto D Thomas"/>
            <person name="Naeem Raeece"/>
        </authorList>
    </citation>
    <scope>NUCLEOTIDE SEQUENCE</scope>
</reference>
<organism evidence="3">
    <name type="scientific">Chromera velia CCMP2878</name>
    <dbReference type="NCBI Taxonomy" id="1169474"/>
    <lineage>
        <taxon>Eukaryota</taxon>
        <taxon>Sar</taxon>
        <taxon>Alveolata</taxon>
        <taxon>Colpodellida</taxon>
        <taxon>Chromeraceae</taxon>
        <taxon>Chromera</taxon>
    </lineage>
</organism>
<accession>A0A0G4I2A0</accession>
<feature type="compositionally biased region" description="Low complexity" evidence="1">
    <location>
        <begin position="257"/>
        <end position="271"/>
    </location>
</feature>
<dbReference type="InterPro" id="IPR036779">
    <property type="entry name" value="LysM_dom_sf"/>
</dbReference>
<dbReference type="SMART" id="SM00257">
    <property type="entry name" value="LysM"/>
    <property type="match status" value="1"/>
</dbReference>
<name>A0A0G4I2A0_9ALVE</name>
<evidence type="ECO:0000259" key="2">
    <source>
        <dbReference type="PROSITE" id="PS51782"/>
    </source>
</evidence>
<evidence type="ECO:0000313" key="3">
    <source>
        <dbReference type="EMBL" id="CEM51002.1"/>
    </source>
</evidence>
<dbReference type="SUPFAM" id="SSF54106">
    <property type="entry name" value="LysM domain"/>
    <property type="match status" value="1"/>
</dbReference>
<dbReference type="PROSITE" id="PS51782">
    <property type="entry name" value="LYSM"/>
    <property type="match status" value="1"/>
</dbReference>
<feature type="domain" description="LysM" evidence="2">
    <location>
        <begin position="18"/>
        <end position="61"/>
    </location>
</feature>
<sequence length="271" mass="29781">MSEGLYPSLNELSPPKEVTHKVQSADTILNIAMRYGVPVEEIKRRNKIQGNEIWMLNELVIPGTPASANGRGEGGDANVREPSGVPQQNVWGFRTELPSDVAEGARLRDHVTALMRAADCDEEVARTTLQKRDFDFDRALKEVTTVRRLAALFLVDDREALAYLDMCDFNFEAAKKALEDDLRWERDQESGARAQQRQQQRGRGWRLIPQAGQGAGARRILPTQQQQQPPVPGPRAAAYGSMQSGLTEASLPPPPGGSLSLSTGGALKKGR</sequence>
<gene>
    <name evidence="3" type="ORF">Cvel_1703</name>
</gene>
<feature type="region of interest" description="Disordered" evidence="1">
    <location>
        <begin position="187"/>
        <end position="206"/>
    </location>
</feature>
<dbReference type="Pfam" id="PF01476">
    <property type="entry name" value="LysM"/>
    <property type="match status" value="1"/>
</dbReference>
<dbReference type="AlphaFoldDB" id="A0A0G4I2A0"/>
<dbReference type="Gene3D" id="3.10.350.10">
    <property type="entry name" value="LysM domain"/>
    <property type="match status" value="1"/>
</dbReference>
<proteinExistence type="predicted"/>